<comment type="similarity">
    <text evidence="1 5">Belongs to the Fmt family.</text>
</comment>
<dbReference type="CDD" id="cd08704">
    <property type="entry name" value="Met_tRNA_FMT_C"/>
    <property type="match status" value="1"/>
</dbReference>
<proteinExistence type="inferred from homology"/>
<dbReference type="InterPro" id="IPR002376">
    <property type="entry name" value="Formyl_transf_N"/>
</dbReference>
<dbReference type="Proteomes" id="UP001597389">
    <property type="component" value="Unassembled WGS sequence"/>
</dbReference>
<evidence type="ECO:0000256" key="5">
    <source>
        <dbReference type="HAMAP-Rule" id="MF_00182"/>
    </source>
</evidence>
<dbReference type="EC" id="2.1.2.9" evidence="2 5"/>
<dbReference type="InterPro" id="IPR036477">
    <property type="entry name" value="Formyl_transf_N_sf"/>
</dbReference>
<name>A0ABW4Z8J0_9BACT</name>
<feature type="binding site" evidence="5">
    <location>
        <begin position="113"/>
        <end position="116"/>
    </location>
    <ligand>
        <name>(6S)-5,6,7,8-tetrahydrofolate</name>
        <dbReference type="ChEBI" id="CHEBI:57453"/>
    </ligand>
</feature>
<dbReference type="SUPFAM" id="SSF53328">
    <property type="entry name" value="Formyltransferase"/>
    <property type="match status" value="1"/>
</dbReference>
<reference evidence="9" key="1">
    <citation type="journal article" date="2019" name="Int. J. Syst. Evol. Microbiol.">
        <title>The Global Catalogue of Microorganisms (GCM) 10K type strain sequencing project: providing services to taxonomists for standard genome sequencing and annotation.</title>
        <authorList>
            <consortium name="The Broad Institute Genomics Platform"/>
            <consortium name="The Broad Institute Genome Sequencing Center for Infectious Disease"/>
            <person name="Wu L."/>
            <person name="Ma J."/>
        </authorList>
    </citation>
    <scope>NUCLEOTIDE SEQUENCE [LARGE SCALE GENOMIC DNA]</scope>
    <source>
        <strain evidence="9">CCUG 57942</strain>
    </source>
</reference>
<dbReference type="InterPro" id="IPR041711">
    <property type="entry name" value="Met-tRNA-FMT_N"/>
</dbReference>
<comment type="catalytic activity">
    <reaction evidence="5">
        <text>L-methionyl-tRNA(fMet) + (6R)-10-formyltetrahydrofolate = N-formyl-L-methionyl-tRNA(fMet) + (6S)-5,6,7,8-tetrahydrofolate + H(+)</text>
        <dbReference type="Rhea" id="RHEA:24380"/>
        <dbReference type="Rhea" id="RHEA-COMP:9952"/>
        <dbReference type="Rhea" id="RHEA-COMP:9953"/>
        <dbReference type="ChEBI" id="CHEBI:15378"/>
        <dbReference type="ChEBI" id="CHEBI:57453"/>
        <dbReference type="ChEBI" id="CHEBI:78530"/>
        <dbReference type="ChEBI" id="CHEBI:78844"/>
        <dbReference type="ChEBI" id="CHEBI:195366"/>
        <dbReference type="EC" id="2.1.2.9"/>
    </reaction>
</comment>
<comment type="caution">
    <text evidence="8">The sequence shown here is derived from an EMBL/GenBank/DDBJ whole genome shotgun (WGS) entry which is preliminary data.</text>
</comment>
<feature type="domain" description="Formyl transferase N-terminal" evidence="6">
    <location>
        <begin position="22"/>
        <end position="183"/>
    </location>
</feature>
<dbReference type="InterPro" id="IPR005793">
    <property type="entry name" value="Formyl_trans_C"/>
</dbReference>
<dbReference type="Pfam" id="PF00551">
    <property type="entry name" value="Formyl_trans_N"/>
    <property type="match status" value="1"/>
</dbReference>
<evidence type="ECO:0000313" key="8">
    <source>
        <dbReference type="EMBL" id="MFD2158204.1"/>
    </source>
</evidence>
<dbReference type="EMBL" id="JBHUJB010000021">
    <property type="protein sequence ID" value="MFD2158204.1"/>
    <property type="molecule type" value="Genomic_DNA"/>
</dbReference>
<keyword evidence="4 5" id="KW-0648">Protein biosynthesis</keyword>
<protein>
    <recommendedName>
        <fullName evidence="2 5">Methionyl-tRNA formyltransferase</fullName>
        <ecNumber evidence="2 5">2.1.2.9</ecNumber>
    </recommendedName>
</protein>
<dbReference type="InterPro" id="IPR011034">
    <property type="entry name" value="Formyl_transferase-like_C_sf"/>
</dbReference>
<evidence type="ECO:0000256" key="4">
    <source>
        <dbReference type="ARBA" id="ARBA00022917"/>
    </source>
</evidence>
<dbReference type="CDD" id="cd08646">
    <property type="entry name" value="FMT_core_Met-tRNA-FMT_N"/>
    <property type="match status" value="1"/>
</dbReference>
<evidence type="ECO:0000256" key="1">
    <source>
        <dbReference type="ARBA" id="ARBA00010699"/>
    </source>
</evidence>
<gene>
    <name evidence="5 8" type="primary">fmt</name>
    <name evidence="8" type="ORF">ACFSW8_04780</name>
</gene>
<dbReference type="GO" id="GO:0004479">
    <property type="term" value="F:methionyl-tRNA formyltransferase activity"/>
    <property type="evidence" value="ECO:0007669"/>
    <property type="project" value="UniProtKB-EC"/>
</dbReference>
<feature type="domain" description="Formyl transferase C-terminal" evidence="7">
    <location>
        <begin position="211"/>
        <end position="307"/>
    </location>
</feature>
<dbReference type="SUPFAM" id="SSF50486">
    <property type="entry name" value="FMT C-terminal domain-like"/>
    <property type="match status" value="1"/>
</dbReference>
<dbReference type="HAMAP" id="MF_00182">
    <property type="entry name" value="Formyl_trans"/>
    <property type="match status" value="1"/>
</dbReference>
<organism evidence="8 9">
    <name type="scientific">Rubritalea tangerina</name>
    <dbReference type="NCBI Taxonomy" id="430798"/>
    <lineage>
        <taxon>Bacteria</taxon>
        <taxon>Pseudomonadati</taxon>
        <taxon>Verrucomicrobiota</taxon>
        <taxon>Verrucomicrobiia</taxon>
        <taxon>Verrucomicrobiales</taxon>
        <taxon>Rubritaleaceae</taxon>
        <taxon>Rubritalea</taxon>
    </lineage>
</organism>
<comment type="function">
    <text evidence="5">Attaches a formyl group to the free amino group of methionyl-tRNA(fMet). The formyl group appears to play a dual role in the initiator identity of N-formylmethionyl-tRNA by promoting its recognition by IF2 and preventing the misappropriation of this tRNA by the elongation apparatus.</text>
</comment>
<keyword evidence="9" id="KW-1185">Reference proteome</keyword>
<evidence type="ECO:0000256" key="2">
    <source>
        <dbReference type="ARBA" id="ARBA00012261"/>
    </source>
</evidence>
<evidence type="ECO:0000256" key="3">
    <source>
        <dbReference type="ARBA" id="ARBA00022679"/>
    </source>
</evidence>
<dbReference type="Pfam" id="PF02911">
    <property type="entry name" value="Formyl_trans_C"/>
    <property type="match status" value="1"/>
</dbReference>
<evidence type="ECO:0000259" key="7">
    <source>
        <dbReference type="Pfam" id="PF02911"/>
    </source>
</evidence>
<evidence type="ECO:0000313" key="9">
    <source>
        <dbReference type="Proteomes" id="UP001597389"/>
    </source>
</evidence>
<sequence>MSSKRIAFMATGDIAIPSFLALINDPRFNTVALITQPDKPVGRKQILTPPKVKTIAEESNIPVLQPPRVKAPEELQLIRDLNPDVIVVMAYGQILPKALLEIPKVAIINLHASLLPKHRGASCIQAAIEQGDTHSGMTVMHVTEGLDEGDIILNNPFSLPSDITGGQLHDRLAEDGPECLLLALEQLFNGTATRTPQDDALANYAPKLLRSHGELDWSQSADQLERQIRAYHPWPGTSTTYTDSKGRTKRLKIFPPATHISGTQSTPGKILKTDGGLTIGCGENGLHITELQPEGKRRMTAEEFLKSGQLKKGDTLGS</sequence>
<dbReference type="InterPro" id="IPR005794">
    <property type="entry name" value="Fmt"/>
</dbReference>
<keyword evidence="3 5" id="KW-0808">Transferase</keyword>
<dbReference type="RefSeq" id="WP_377090366.1">
    <property type="nucleotide sequence ID" value="NZ_JBHSJL010000014.1"/>
</dbReference>
<dbReference type="Gene3D" id="3.40.50.12230">
    <property type="match status" value="1"/>
</dbReference>
<dbReference type="NCBIfam" id="TIGR00460">
    <property type="entry name" value="fmt"/>
    <property type="match status" value="1"/>
</dbReference>
<dbReference type="PANTHER" id="PTHR11138:SF5">
    <property type="entry name" value="METHIONYL-TRNA FORMYLTRANSFERASE, MITOCHONDRIAL"/>
    <property type="match status" value="1"/>
</dbReference>
<dbReference type="PANTHER" id="PTHR11138">
    <property type="entry name" value="METHIONYL-TRNA FORMYLTRANSFERASE"/>
    <property type="match status" value="1"/>
</dbReference>
<evidence type="ECO:0000259" key="6">
    <source>
        <dbReference type="Pfam" id="PF00551"/>
    </source>
</evidence>
<accession>A0ABW4Z8J0</accession>
<dbReference type="InterPro" id="IPR044135">
    <property type="entry name" value="Met-tRNA-FMT_C"/>
</dbReference>